<sequence length="408" mass="45762">MSHSEDSLEDFGGDGEDYRILFATDEEFAKKDDAVAWVKGMGMANDMLINVVSSKKKNTVLMRCCKGGNVSVDDGEYYVTSDSKTQITGCKFKLYVHLVDGKWRVRVYPGEQNYYNTQISTIKSMEDVDALLVEDGVEEKNNLAETKDETAINISNYVNMVILAVKMYATIFSGSLGIVASTMDSLFDFVAGLILWICHHSLKSVDFNKFPVGKSRVQPVGIIVFATVMATIGFGVLVQATQEILEENKHSDNSPQNLEFWLYPIMLSATLLKLGLWLYCKNSKNEIVQAYAKVGLTAAIFGEKVLWWIDPIGASLLALYTIINWSRTVHENAEPELIRKLLYVAIKEPRVKRIQTVRAYTFGVQYFAEVDVELGEGLSVGMACEAEKKLSRQMERLPEIERACVRLS</sequence>
<dbReference type="InterPro" id="IPR058533">
    <property type="entry name" value="Cation_efflux_TM"/>
</dbReference>
<dbReference type="Gene3D" id="3.30.70.1350">
    <property type="entry name" value="Cation efflux protein, cytoplasmic domain"/>
    <property type="match status" value="1"/>
</dbReference>
<keyword evidence="3 6" id="KW-0812">Transmembrane</keyword>
<reference evidence="8" key="1">
    <citation type="submission" date="2023-03" db="EMBL/GenBank/DDBJ databases">
        <authorList>
            <person name="Julca I."/>
        </authorList>
    </citation>
    <scope>NUCLEOTIDE SEQUENCE</scope>
</reference>
<dbReference type="InterPro" id="IPR036837">
    <property type="entry name" value="Cation_efflux_CTD_sf"/>
</dbReference>
<evidence type="ECO:0000256" key="6">
    <source>
        <dbReference type="SAM" id="Phobius"/>
    </source>
</evidence>
<dbReference type="PANTHER" id="PTHR43840:SF13">
    <property type="entry name" value="CATION EFFLUX PROTEIN CYTOPLASMIC DOMAIN-CONTAINING PROTEIN"/>
    <property type="match status" value="1"/>
</dbReference>
<dbReference type="SUPFAM" id="SSF160240">
    <property type="entry name" value="Cation efflux protein cytoplasmic domain-like"/>
    <property type="match status" value="1"/>
</dbReference>
<dbReference type="InterPro" id="IPR027469">
    <property type="entry name" value="Cation_efflux_TMD_sf"/>
</dbReference>
<dbReference type="AlphaFoldDB" id="A0AAV1E3M1"/>
<keyword evidence="2" id="KW-0813">Transport</keyword>
<evidence type="ECO:0000256" key="1">
    <source>
        <dbReference type="ARBA" id="ARBA00004141"/>
    </source>
</evidence>
<feature type="transmembrane region" description="Helical" evidence="6">
    <location>
        <begin position="217"/>
        <end position="240"/>
    </location>
</feature>
<name>A0AAV1E3M1_OLDCO</name>
<evidence type="ECO:0000256" key="4">
    <source>
        <dbReference type="ARBA" id="ARBA00022989"/>
    </source>
</evidence>
<dbReference type="GO" id="GO:0005384">
    <property type="term" value="F:manganese ion transmembrane transporter activity"/>
    <property type="evidence" value="ECO:0007669"/>
    <property type="project" value="TreeGrafter"/>
</dbReference>
<comment type="subcellular location">
    <subcellularLocation>
        <location evidence="1">Membrane</location>
        <topology evidence="1">Multi-pass membrane protein</topology>
    </subcellularLocation>
</comment>
<evidence type="ECO:0000259" key="7">
    <source>
        <dbReference type="Pfam" id="PF01545"/>
    </source>
</evidence>
<accession>A0AAV1E3M1</accession>
<evidence type="ECO:0000313" key="8">
    <source>
        <dbReference type="EMBL" id="CAI9113635.1"/>
    </source>
</evidence>
<feature type="domain" description="Cation efflux protein transmembrane" evidence="7">
    <location>
        <begin position="155"/>
        <end position="332"/>
    </location>
</feature>
<dbReference type="SUPFAM" id="SSF161111">
    <property type="entry name" value="Cation efflux protein transmembrane domain-like"/>
    <property type="match status" value="1"/>
</dbReference>
<dbReference type="GO" id="GO:0016020">
    <property type="term" value="C:membrane"/>
    <property type="evidence" value="ECO:0007669"/>
    <property type="project" value="UniProtKB-SubCell"/>
</dbReference>
<feature type="transmembrane region" description="Helical" evidence="6">
    <location>
        <begin position="186"/>
        <end position="205"/>
    </location>
</feature>
<keyword evidence="4 6" id="KW-1133">Transmembrane helix</keyword>
<dbReference type="InterPro" id="IPR050291">
    <property type="entry name" value="CDF_Transporter"/>
</dbReference>
<evidence type="ECO:0000256" key="2">
    <source>
        <dbReference type="ARBA" id="ARBA00022448"/>
    </source>
</evidence>
<dbReference type="PANTHER" id="PTHR43840">
    <property type="entry name" value="MITOCHONDRIAL METAL TRANSPORTER 1-RELATED"/>
    <property type="match status" value="1"/>
</dbReference>
<keyword evidence="5 6" id="KW-0472">Membrane</keyword>
<evidence type="ECO:0000256" key="3">
    <source>
        <dbReference type="ARBA" id="ARBA00022692"/>
    </source>
</evidence>
<dbReference type="Gene3D" id="1.20.1510.10">
    <property type="entry name" value="Cation efflux protein transmembrane domain"/>
    <property type="match status" value="1"/>
</dbReference>
<gene>
    <name evidence="8" type="ORF">OLC1_LOCUS20603</name>
</gene>
<proteinExistence type="predicted"/>
<organism evidence="8 9">
    <name type="scientific">Oldenlandia corymbosa var. corymbosa</name>
    <dbReference type="NCBI Taxonomy" id="529605"/>
    <lineage>
        <taxon>Eukaryota</taxon>
        <taxon>Viridiplantae</taxon>
        <taxon>Streptophyta</taxon>
        <taxon>Embryophyta</taxon>
        <taxon>Tracheophyta</taxon>
        <taxon>Spermatophyta</taxon>
        <taxon>Magnoliopsida</taxon>
        <taxon>eudicotyledons</taxon>
        <taxon>Gunneridae</taxon>
        <taxon>Pentapetalae</taxon>
        <taxon>asterids</taxon>
        <taxon>lamiids</taxon>
        <taxon>Gentianales</taxon>
        <taxon>Rubiaceae</taxon>
        <taxon>Rubioideae</taxon>
        <taxon>Spermacoceae</taxon>
        <taxon>Hedyotis-Oldenlandia complex</taxon>
        <taxon>Oldenlandia</taxon>
    </lineage>
</organism>
<evidence type="ECO:0000313" key="9">
    <source>
        <dbReference type="Proteomes" id="UP001161247"/>
    </source>
</evidence>
<feature type="transmembrane region" description="Helical" evidence="6">
    <location>
        <begin position="260"/>
        <end position="280"/>
    </location>
</feature>
<dbReference type="Proteomes" id="UP001161247">
    <property type="component" value="Chromosome 7"/>
</dbReference>
<dbReference type="Pfam" id="PF01545">
    <property type="entry name" value="Cation_efflux"/>
    <property type="match status" value="1"/>
</dbReference>
<protein>
    <submittedName>
        <fullName evidence="8">OLC1v1014274C1</fullName>
    </submittedName>
</protein>
<dbReference type="EMBL" id="OX459124">
    <property type="protein sequence ID" value="CAI9113635.1"/>
    <property type="molecule type" value="Genomic_DNA"/>
</dbReference>
<evidence type="ECO:0000256" key="5">
    <source>
        <dbReference type="ARBA" id="ARBA00023136"/>
    </source>
</evidence>
<keyword evidence="9" id="KW-1185">Reference proteome</keyword>